<accession>A0A6C0GZX2</accession>
<feature type="region of interest" description="Disordered" evidence="1">
    <location>
        <begin position="22"/>
        <end position="48"/>
    </location>
</feature>
<organism evidence="2">
    <name type="scientific">viral metagenome</name>
    <dbReference type="NCBI Taxonomy" id="1070528"/>
    <lineage>
        <taxon>unclassified sequences</taxon>
        <taxon>metagenomes</taxon>
        <taxon>organismal metagenomes</taxon>
    </lineage>
</organism>
<proteinExistence type="predicted"/>
<evidence type="ECO:0000313" key="2">
    <source>
        <dbReference type="EMBL" id="QHT73848.1"/>
    </source>
</evidence>
<dbReference type="AlphaFoldDB" id="A0A6C0GZX2"/>
<reference evidence="2" key="1">
    <citation type="journal article" date="2020" name="Nature">
        <title>Giant virus diversity and host interactions through global metagenomics.</title>
        <authorList>
            <person name="Schulz F."/>
            <person name="Roux S."/>
            <person name="Paez-Espino D."/>
            <person name="Jungbluth S."/>
            <person name="Walsh D.A."/>
            <person name="Denef V.J."/>
            <person name="McMahon K.D."/>
            <person name="Konstantinidis K.T."/>
            <person name="Eloe-Fadrosh E.A."/>
            <person name="Kyrpides N.C."/>
            <person name="Woyke T."/>
        </authorList>
    </citation>
    <scope>NUCLEOTIDE SEQUENCE</scope>
    <source>
        <strain evidence="2">GVMAG-M-3300023179-4</strain>
    </source>
</reference>
<dbReference type="EMBL" id="MN739833">
    <property type="protein sequence ID" value="QHT73848.1"/>
    <property type="molecule type" value="Genomic_DNA"/>
</dbReference>
<evidence type="ECO:0000256" key="1">
    <source>
        <dbReference type="SAM" id="MobiDB-lite"/>
    </source>
</evidence>
<protein>
    <recommendedName>
        <fullName evidence="3">CMP/dCMP-type deaminase domain-containing protein</fullName>
    </recommendedName>
</protein>
<evidence type="ECO:0008006" key="3">
    <source>
        <dbReference type="Google" id="ProtNLM"/>
    </source>
</evidence>
<sequence length="227" mass="25552">MYSKKNNCYTDFFRESVLSNYDSDCSSVSSSRTRSVSPPKISSRSVDSCRPVSPMTAKQWNSMYNYIDTMVDIRLARDDDGNVCTCADGMKGHFHIAMIFEDIGSNIVPLSFGQNIIRGTKSLHAEHNAIIKLRPRYSKKLLPINVLVLKTSLTGLIGMSKPCSHCLVIMSTIPQKKGYKINNIFYTNGEGNIEKHKLQSLLYSDDIHVSKHFSDRGYKLNLKSIVV</sequence>
<name>A0A6C0GZX2_9ZZZZ</name>
<feature type="compositionally biased region" description="Low complexity" evidence="1">
    <location>
        <begin position="22"/>
        <end position="37"/>
    </location>
</feature>